<protein>
    <submittedName>
        <fullName evidence="5">Probable thiopurine S-methyltransferase</fullName>
    </submittedName>
</protein>
<evidence type="ECO:0000256" key="3">
    <source>
        <dbReference type="ARBA" id="ARBA00022691"/>
    </source>
</evidence>
<dbReference type="PANTHER" id="PTHR10259">
    <property type="entry name" value="THIOPURINE S-METHYLTRANSFERASE"/>
    <property type="match status" value="1"/>
</dbReference>
<dbReference type="RefSeq" id="XP_018027457.1">
    <property type="nucleotide sequence ID" value="XM_018171968.2"/>
</dbReference>
<dbReference type="OMA" id="CKLLESH"/>
<dbReference type="PANTHER" id="PTHR10259:SF11">
    <property type="entry name" value="THIOPURINE S-METHYLTRANSFERASE"/>
    <property type="match status" value="1"/>
</dbReference>
<evidence type="ECO:0000256" key="2">
    <source>
        <dbReference type="ARBA" id="ARBA00022679"/>
    </source>
</evidence>
<keyword evidence="2" id="KW-0808">Transferase</keyword>
<dbReference type="GO" id="GO:0008119">
    <property type="term" value="F:thiopurine S-methyltransferase activity"/>
    <property type="evidence" value="ECO:0007669"/>
    <property type="project" value="TreeGrafter"/>
</dbReference>
<dbReference type="GeneID" id="108682732"/>
<dbReference type="KEGG" id="hazt:108682732"/>
<proteinExistence type="predicted"/>
<dbReference type="GO" id="GO:0032259">
    <property type="term" value="P:methylation"/>
    <property type="evidence" value="ECO:0007669"/>
    <property type="project" value="UniProtKB-KW"/>
</dbReference>
<dbReference type="SUPFAM" id="SSF53335">
    <property type="entry name" value="S-adenosyl-L-methionine-dependent methyltransferases"/>
    <property type="match status" value="1"/>
</dbReference>
<evidence type="ECO:0000313" key="5">
    <source>
        <dbReference type="RefSeq" id="XP_018027457.1"/>
    </source>
</evidence>
<organism evidence="4 5">
    <name type="scientific">Hyalella azteca</name>
    <name type="common">Amphipod</name>
    <dbReference type="NCBI Taxonomy" id="294128"/>
    <lineage>
        <taxon>Eukaryota</taxon>
        <taxon>Metazoa</taxon>
        <taxon>Ecdysozoa</taxon>
        <taxon>Arthropoda</taxon>
        <taxon>Crustacea</taxon>
        <taxon>Multicrustacea</taxon>
        <taxon>Malacostraca</taxon>
        <taxon>Eumalacostraca</taxon>
        <taxon>Peracarida</taxon>
        <taxon>Amphipoda</taxon>
        <taxon>Senticaudata</taxon>
        <taxon>Talitrida</taxon>
        <taxon>Talitroidea</taxon>
        <taxon>Hyalellidae</taxon>
        <taxon>Hyalella</taxon>
    </lineage>
</organism>
<dbReference type="Pfam" id="PF05724">
    <property type="entry name" value="TPMT"/>
    <property type="match status" value="1"/>
</dbReference>
<reference evidence="5" key="1">
    <citation type="submission" date="2025-08" db="UniProtKB">
        <authorList>
            <consortium name="RefSeq"/>
        </authorList>
    </citation>
    <scope>IDENTIFICATION</scope>
    <source>
        <tissue evidence="5">Whole organism</tissue>
    </source>
</reference>
<keyword evidence="4" id="KW-1185">Reference proteome</keyword>
<name>A0A8B7PQA2_HYAAZ</name>
<dbReference type="OrthoDB" id="276151at2759"/>
<dbReference type="InterPro" id="IPR008854">
    <property type="entry name" value="TPMT"/>
</dbReference>
<sequence length="181" mass="20298">MVIIQYKFEREKDVKVSGSGVVGVEGVEKIVQEFGEEHKLDFRLTKTAHGKTYQTPDGRLQIVVEDLFSLSPAKIGLFDVVWDRASIIAINVCDREKYAAVMMSLLEPEFRYLLVSLDYAPFPNFNGPPSSIPLSELTVLYGDKAECKLLESHGGNDFQKLLPSGIEALAERYVLMTPKKK</sequence>
<gene>
    <name evidence="5" type="primary">LOC108682732</name>
</gene>
<dbReference type="PROSITE" id="PS51585">
    <property type="entry name" value="SAM_MT_TPMT"/>
    <property type="match status" value="1"/>
</dbReference>
<dbReference type="AlphaFoldDB" id="A0A8B7PQA2"/>
<accession>A0A8B7PQA2</accession>
<evidence type="ECO:0000256" key="1">
    <source>
        <dbReference type="ARBA" id="ARBA00022603"/>
    </source>
</evidence>
<keyword evidence="3" id="KW-0949">S-adenosyl-L-methionine</keyword>
<keyword evidence="1" id="KW-0489">Methyltransferase</keyword>
<dbReference type="Proteomes" id="UP000694843">
    <property type="component" value="Unplaced"/>
</dbReference>
<dbReference type="InterPro" id="IPR029063">
    <property type="entry name" value="SAM-dependent_MTases_sf"/>
</dbReference>
<dbReference type="Gene3D" id="3.40.50.150">
    <property type="entry name" value="Vaccinia Virus protein VP39"/>
    <property type="match status" value="1"/>
</dbReference>
<evidence type="ECO:0000313" key="4">
    <source>
        <dbReference type="Proteomes" id="UP000694843"/>
    </source>
</evidence>